<organism evidence="1 2">
    <name type="scientific">Hevea brasiliensis</name>
    <name type="common">Para rubber tree</name>
    <name type="synonym">Siphonia brasiliensis</name>
    <dbReference type="NCBI Taxonomy" id="3981"/>
    <lineage>
        <taxon>Eukaryota</taxon>
        <taxon>Viridiplantae</taxon>
        <taxon>Streptophyta</taxon>
        <taxon>Embryophyta</taxon>
        <taxon>Tracheophyta</taxon>
        <taxon>Spermatophyta</taxon>
        <taxon>Magnoliopsida</taxon>
        <taxon>eudicotyledons</taxon>
        <taxon>Gunneridae</taxon>
        <taxon>Pentapetalae</taxon>
        <taxon>rosids</taxon>
        <taxon>fabids</taxon>
        <taxon>Malpighiales</taxon>
        <taxon>Euphorbiaceae</taxon>
        <taxon>Crotonoideae</taxon>
        <taxon>Micrandreae</taxon>
        <taxon>Hevea</taxon>
    </lineage>
</organism>
<evidence type="ECO:0000313" key="2">
    <source>
        <dbReference type="Proteomes" id="UP000467840"/>
    </source>
</evidence>
<evidence type="ECO:0000313" key="1">
    <source>
        <dbReference type="EMBL" id="KAF2299847.1"/>
    </source>
</evidence>
<accession>A0A6A6LH33</accession>
<dbReference type="AlphaFoldDB" id="A0A6A6LH33"/>
<name>A0A6A6LH33_HEVBR</name>
<protein>
    <submittedName>
        <fullName evidence="1">Uncharacterized protein</fullName>
    </submittedName>
</protein>
<sequence>MYSKLFVASNTIARGGTGGSSPLDGALLQGTSSFRMQFELPPLDMPKNPFNCEALAFILIVSFDWRRHMMSFNQSQLG</sequence>
<proteinExistence type="predicted"/>
<comment type="caution">
    <text evidence="1">The sequence shown here is derived from an EMBL/GenBank/DDBJ whole genome shotgun (WGS) entry which is preliminary data.</text>
</comment>
<dbReference type="EMBL" id="JAAGAX010000010">
    <property type="protein sequence ID" value="KAF2299847.1"/>
    <property type="molecule type" value="Genomic_DNA"/>
</dbReference>
<reference evidence="1 2" key="1">
    <citation type="journal article" date="2020" name="Mol. Plant">
        <title>The Chromosome-Based Rubber Tree Genome Provides New Insights into Spurge Genome Evolution and Rubber Biosynthesis.</title>
        <authorList>
            <person name="Liu J."/>
            <person name="Shi C."/>
            <person name="Shi C.C."/>
            <person name="Li W."/>
            <person name="Zhang Q.J."/>
            <person name="Zhang Y."/>
            <person name="Li K."/>
            <person name="Lu H.F."/>
            <person name="Shi C."/>
            <person name="Zhu S.T."/>
            <person name="Xiao Z.Y."/>
            <person name="Nan H."/>
            <person name="Yue Y."/>
            <person name="Zhu X.G."/>
            <person name="Wu Y."/>
            <person name="Hong X.N."/>
            <person name="Fan G.Y."/>
            <person name="Tong Y."/>
            <person name="Zhang D."/>
            <person name="Mao C.L."/>
            <person name="Liu Y.L."/>
            <person name="Hao S.J."/>
            <person name="Liu W.Q."/>
            <person name="Lv M.Q."/>
            <person name="Zhang H.B."/>
            <person name="Liu Y."/>
            <person name="Hu-Tang G.R."/>
            <person name="Wang J.P."/>
            <person name="Wang J.H."/>
            <person name="Sun Y.H."/>
            <person name="Ni S.B."/>
            <person name="Chen W.B."/>
            <person name="Zhang X.C."/>
            <person name="Jiao Y.N."/>
            <person name="Eichler E.E."/>
            <person name="Li G.H."/>
            <person name="Liu X."/>
            <person name="Gao L.Z."/>
        </authorList>
    </citation>
    <scope>NUCLEOTIDE SEQUENCE [LARGE SCALE GENOMIC DNA]</scope>
    <source>
        <strain evidence="2">cv. GT1</strain>
        <tissue evidence="1">Leaf</tissue>
    </source>
</reference>
<keyword evidence="2" id="KW-1185">Reference proteome</keyword>
<gene>
    <name evidence="1" type="ORF">GH714_004548</name>
</gene>
<dbReference type="Proteomes" id="UP000467840">
    <property type="component" value="Chromosome 4"/>
</dbReference>